<keyword evidence="5 10" id="KW-0547">Nucleotide-binding</keyword>
<evidence type="ECO:0000256" key="3">
    <source>
        <dbReference type="ARBA" id="ARBA00022490"/>
    </source>
</evidence>
<dbReference type="PANTHER" id="PTHR11476:SF7">
    <property type="entry name" value="HISTIDINE--TRNA LIGASE"/>
    <property type="match status" value="1"/>
</dbReference>
<keyword evidence="4 10" id="KW-0436">Ligase</keyword>
<keyword evidence="8 10" id="KW-0030">Aminoacyl-tRNA synthetase</keyword>
<dbReference type="EMBL" id="STGU01000009">
    <property type="protein sequence ID" value="THV34078.1"/>
    <property type="molecule type" value="Genomic_DNA"/>
</dbReference>
<name>A0A4S8PS43_9HYPH</name>
<dbReference type="Proteomes" id="UP000307378">
    <property type="component" value="Unassembled WGS sequence"/>
</dbReference>
<dbReference type="PROSITE" id="PS50862">
    <property type="entry name" value="AA_TRNA_LIGASE_II"/>
    <property type="match status" value="1"/>
</dbReference>
<feature type="binding site" evidence="11">
    <location>
        <position position="138"/>
    </location>
    <ligand>
        <name>L-histidine</name>
        <dbReference type="ChEBI" id="CHEBI:57595"/>
    </ligand>
</feature>
<dbReference type="PIRSF" id="PIRSF001549">
    <property type="entry name" value="His-tRNA_synth"/>
    <property type="match status" value="1"/>
</dbReference>
<dbReference type="RefSeq" id="WP_136542297.1">
    <property type="nucleotide sequence ID" value="NZ_STGU01000009.1"/>
</dbReference>
<evidence type="ECO:0000313" key="14">
    <source>
        <dbReference type="Proteomes" id="UP000307378"/>
    </source>
</evidence>
<gene>
    <name evidence="10" type="primary">hisS</name>
    <name evidence="13" type="ORF">FAA86_16625</name>
</gene>
<dbReference type="GO" id="GO:0005524">
    <property type="term" value="F:ATP binding"/>
    <property type="evidence" value="ECO:0007669"/>
    <property type="project" value="UniProtKB-UniRule"/>
</dbReference>
<dbReference type="InterPro" id="IPR033656">
    <property type="entry name" value="HisRS_anticodon"/>
</dbReference>
<dbReference type="InterPro" id="IPR004154">
    <property type="entry name" value="Anticodon-bd"/>
</dbReference>
<dbReference type="PANTHER" id="PTHR11476">
    <property type="entry name" value="HISTIDYL-TRNA SYNTHETASE"/>
    <property type="match status" value="1"/>
</dbReference>
<keyword evidence="7 10" id="KW-0648">Protein biosynthesis</keyword>
<evidence type="ECO:0000256" key="11">
    <source>
        <dbReference type="PIRSR" id="PIRSR001549-1"/>
    </source>
</evidence>
<dbReference type="Gene3D" id="3.30.930.10">
    <property type="entry name" value="Bira Bifunctional Protein, Domain 2"/>
    <property type="match status" value="1"/>
</dbReference>
<comment type="subunit">
    <text evidence="2 10">Homodimer.</text>
</comment>
<comment type="subcellular location">
    <subcellularLocation>
        <location evidence="10">Cytoplasm</location>
    </subcellularLocation>
</comment>
<protein>
    <recommendedName>
        <fullName evidence="10">Histidine--tRNA ligase</fullName>
        <ecNumber evidence="10">6.1.1.21</ecNumber>
    </recommendedName>
    <alternativeName>
        <fullName evidence="10">Histidyl-tRNA synthetase</fullName>
        <shortName evidence="10">HisRS</shortName>
    </alternativeName>
</protein>
<dbReference type="GO" id="GO:0006427">
    <property type="term" value="P:histidyl-tRNA aminoacylation"/>
    <property type="evidence" value="ECO:0007669"/>
    <property type="project" value="UniProtKB-UniRule"/>
</dbReference>
<feature type="binding site" evidence="11">
    <location>
        <begin position="90"/>
        <end position="92"/>
    </location>
    <ligand>
        <name>L-histidine</name>
        <dbReference type="ChEBI" id="CHEBI:57595"/>
    </ligand>
</feature>
<dbReference type="InterPro" id="IPR006195">
    <property type="entry name" value="aa-tRNA-synth_II"/>
</dbReference>
<dbReference type="Pfam" id="PF03129">
    <property type="entry name" value="HGTP_anticodon"/>
    <property type="match status" value="1"/>
</dbReference>
<feature type="binding site" evidence="11">
    <location>
        <position position="134"/>
    </location>
    <ligand>
        <name>L-histidine</name>
        <dbReference type="ChEBI" id="CHEBI:57595"/>
    </ligand>
</feature>
<evidence type="ECO:0000259" key="12">
    <source>
        <dbReference type="PROSITE" id="PS50862"/>
    </source>
</evidence>
<dbReference type="InterPro" id="IPR036621">
    <property type="entry name" value="Anticodon-bd_dom_sf"/>
</dbReference>
<evidence type="ECO:0000256" key="10">
    <source>
        <dbReference type="HAMAP-Rule" id="MF_00127"/>
    </source>
</evidence>
<dbReference type="InterPro" id="IPR015807">
    <property type="entry name" value="His-tRNA-ligase"/>
</dbReference>
<accession>A0A4S8PS43</accession>
<evidence type="ECO:0000256" key="1">
    <source>
        <dbReference type="ARBA" id="ARBA00008226"/>
    </source>
</evidence>
<dbReference type="AlphaFoldDB" id="A0A4S8PS43"/>
<evidence type="ECO:0000313" key="13">
    <source>
        <dbReference type="EMBL" id="THV34078.1"/>
    </source>
</evidence>
<dbReference type="InterPro" id="IPR045864">
    <property type="entry name" value="aa-tRNA-synth_II/BPL/LPL"/>
</dbReference>
<sequence length="538" mass="59628">MSDKNKKPQKLKARLPRGFVDREAADIRAANQMMETIREVYERYGFDPIETPLFEYTDALGKFLPDSDRPNEGVFSLQDDDEQWMSLRYDLTAPMARHVAENFQEIQLPFRTYRAGYVFRNEKPGPGRFRQFMQFDADTVGAPGVQSDAEMCMMMADTLEALGIKRGDYVIRVNNRKVLDGVMDAIGLGGEENAGRRLNVLRAIDKLDKFGPEGVRLLLGEGRKDESGDFTKGAGLAEDQINKLELFYSGVGQSAQDLFKPATDAAAQDDHSVVNADGLTSYPANSIQLAGYLELFDAQHPAHEGFKELKAISDLVRAAGYGTKRIRMDVSVVRGLEYYTGPVYEAELTFDVTNEKGEKVVFGSVGGGGRYDGLVSRFMGQPVPATGFSIGVSRLMTALKNLGKLGQDEVLGPVLVTVMDGDVESMGRYQRFTQQLRAEGIRAEMYQGNWKKFGNQLKYADRRGAPIAIIQGGDERAQGVVQIKDLIEGKRLSGEITDNTEWREARVAQEVVAEAELVGKVKEILAAQAEDRRRAKGV</sequence>
<organism evidence="13 14">
    <name type="scientific">Rhizobium rosettiformans W3</name>
    <dbReference type="NCBI Taxonomy" id="538378"/>
    <lineage>
        <taxon>Bacteria</taxon>
        <taxon>Pseudomonadati</taxon>
        <taxon>Pseudomonadota</taxon>
        <taxon>Alphaproteobacteria</taxon>
        <taxon>Hyphomicrobiales</taxon>
        <taxon>Rhizobiaceae</taxon>
        <taxon>Rhizobium/Agrobacterium group</taxon>
        <taxon>Rhizobium</taxon>
    </lineage>
</organism>
<evidence type="ECO:0000256" key="5">
    <source>
        <dbReference type="ARBA" id="ARBA00022741"/>
    </source>
</evidence>
<evidence type="ECO:0000256" key="2">
    <source>
        <dbReference type="ARBA" id="ARBA00011738"/>
    </source>
</evidence>
<evidence type="ECO:0000256" key="8">
    <source>
        <dbReference type="ARBA" id="ARBA00023146"/>
    </source>
</evidence>
<dbReference type="Pfam" id="PF13393">
    <property type="entry name" value="tRNA-synt_His"/>
    <property type="match status" value="2"/>
</dbReference>
<dbReference type="EC" id="6.1.1.21" evidence="10"/>
<evidence type="ECO:0000256" key="6">
    <source>
        <dbReference type="ARBA" id="ARBA00022840"/>
    </source>
</evidence>
<evidence type="ECO:0000256" key="4">
    <source>
        <dbReference type="ARBA" id="ARBA00022598"/>
    </source>
</evidence>
<evidence type="ECO:0000256" key="7">
    <source>
        <dbReference type="ARBA" id="ARBA00022917"/>
    </source>
</evidence>
<keyword evidence="3 10" id="KW-0963">Cytoplasm</keyword>
<feature type="binding site" evidence="11">
    <location>
        <position position="334"/>
    </location>
    <ligand>
        <name>L-histidine</name>
        <dbReference type="ChEBI" id="CHEBI:57595"/>
    </ligand>
</feature>
<evidence type="ECO:0000256" key="9">
    <source>
        <dbReference type="ARBA" id="ARBA00047639"/>
    </source>
</evidence>
<dbReference type="CDD" id="cd00773">
    <property type="entry name" value="HisRS-like_core"/>
    <property type="match status" value="1"/>
</dbReference>
<dbReference type="Gene3D" id="3.40.50.800">
    <property type="entry name" value="Anticodon-binding domain"/>
    <property type="match status" value="1"/>
</dbReference>
<dbReference type="CDD" id="cd00859">
    <property type="entry name" value="HisRS_anticodon"/>
    <property type="match status" value="1"/>
</dbReference>
<feature type="binding site" evidence="11">
    <location>
        <begin position="338"/>
        <end position="339"/>
    </location>
    <ligand>
        <name>L-histidine</name>
        <dbReference type="ChEBI" id="CHEBI:57595"/>
    </ligand>
</feature>
<dbReference type="GO" id="GO:0004821">
    <property type="term" value="F:histidine-tRNA ligase activity"/>
    <property type="evidence" value="ECO:0007669"/>
    <property type="project" value="UniProtKB-UniRule"/>
</dbReference>
<dbReference type="InterPro" id="IPR004516">
    <property type="entry name" value="HisRS/HisZ"/>
</dbReference>
<comment type="caution">
    <text evidence="13">The sequence shown here is derived from an EMBL/GenBank/DDBJ whole genome shotgun (WGS) entry which is preliminary data.</text>
</comment>
<reference evidence="13 14" key="1">
    <citation type="submission" date="2019-04" db="EMBL/GenBank/DDBJ databases">
        <title>genome sequence of strain W3.</title>
        <authorList>
            <person name="Gao J."/>
            <person name="Sun J."/>
        </authorList>
    </citation>
    <scope>NUCLEOTIDE SEQUENCE [LARGE SCALE GENOMIC DNA]</scope>
    <source>
        <strain evidence="13 14">W3</strain>
    </source>
</reference>
<keyword evidence="6 10" id="KW-0067">ATP-binding</keyword>
<dbReference type="SUPFAM" id="SSF55681">
    <property type="entry name" value="Class II aaRS and biotin synthetases"/>
    <property type="match status" value="1"/>
</dbReference>
<feature type="domain" description="Aminoacyl-transfer RNA synthetases class-II family profile" evidence="12">
    <location>
        <begin position="31"/>
        <end position="413"/>
    </location>
</feature>
<feature type="binding site" evidence="11">
    <location>
        <position position="120"/>
    </location>
    <ligand>
        <name>L-histidine</name>
        <dbReference type="ChEBI" id="CHEBI:57595"/>
    </ligand>
</feature>
<dbReference type="InterPro" id="IPR041715">
    <property type="entry name" value="HisRS-like_core"/>
</dbReference>
<dbReference type="SUPFAM" id="SSF52954">
    <property type="entry name" value="Class II aaRS ABD-related"/>
    <property type="match status" value="1"/>
</dbReference>
<dbReference type="HAMAP" id="MF_00127">
    <property type="entry name" value="His_tRNA_synth"/>
    <property type="match status" value="1"/>
</dbReference>
<dbReference type="GO" id="GO:0005737">
    <property type="term" value="C:cytoplasm"/>
    <property type="evidence" value="ECO:0007669"/>
    <property type="project" value="UniProtKB-SubCell"/>
</dbReference>
<comment type="catalytic activity">
    <reaction evidence="9 10">
        <text>tRNA(His) + L-histidine + ATP = L-histidyl-tRNA(His) + AMP + diphosphate + H(+)</text>
        <dbReference type="Rhea" id="RHEA:17313"/>
        <dbReference type="Rhea" id="RHEA-COMP:9665"/>
        <dbReference type="Rhea" id="RHEA-COMP:9689"/>
        <dbReference type="ChEBI" id="CHEBI:15378"/>
        <dbReference type="ChEBI" id="CHEBI:30616"/>
        <dbReference type="ChEBI" id="CHEBI:33019"/>
        <dbReference type="ChEBI" id="CHEBI:57595"/>
        <dbReference type="ChEBI" id="CHEBI:78442"/>
        <dbReference type="ChEBI" id="CHEBI:78527"/>
        <dbReference type="ChEBI" id="CHEBI:456215"/>
        <dbReference type="EC" id="6.1.1.21"/>
    </reaction>
</comment>
<proteinExistence type="inferred from homology"/>
<dbReference type="NCBIfam" id="TIGR00442">
    <property type="entry name" value="hisS"/>
    <property type="match status" value="1"/>
</dbReference>
<comment type="similarity">
    <text evidence="1 10">Belongs to the class-II aminoacyl-tRNA synthetase family.</text>
</comment>